<dbReference type="InterPro" id="IPR050176">
    <property type="entry name" value="LTTR"/>
</dbReference>
<dbReference type="SUPFAM" id="SSF46785">
    <property type="entry name" value="Winged helix' DNA-binding domain"/>
    <property type="match status" value="1"/>
</dbReference>
<proteinExistence type="inferred from homology"/>
<keyword evidence="3" id="KW-0238">DNA-binding</keyword>
<dbReference type="Gene3D" id="3.40.190.10">
    <property type="entry name" value="Periplasmic binding protein-like II"/>
    <property type="match status" value="2"/>
</dbReference>
<dbReference type="InterPro" id="IPR036388">
    <property type="entry name" value="WH-like_DNA-bd_sf"/>
</dbReference>
<reference evidence="6 7" key="2">
    <citation type="submission" date="2015-10" db="EMBL/GenBank/DDBJ databases">
        <title>Draft Genome Sequence of Prosthecomicrobium hirschii ATCC 27832.</title>
        <authorList>
            <person name="Daniel J."/>
            <person name="Givan S.A."/>
            <person name="Brun Y.V."/>
            <person name="Brown P.J."/>
        </authorList>
    </citation>
    <scope>NUCLEOTIDE SEQUENCE [LARGE SCALE GENOMIC DNA]</scope>
    <source>
        <strain evidence="6 7">16</strain>
    </source>
</reference>
<dbReference type="Pfam" id="PF00126">
    <property type="entry name" value="HTH_1"/>
    <property type="match status" value="1"/>
</dbReference>
<dbReference type="Gene3D" id="1.10.10.10">
    <property type="entry name" value="Winged helix-like DNA-binding domain superfamily/Winged helix DNA-binding domain"/>
    <property type="match status" value="1"/>
</dbReference>
<sequence length="293" mass="32405">MNEINLPIDLLRAFVTVIDLGGHTRAAEVLNRSQPAVSLQMKRLEDLLEKKLMVFEGRLLKLTEDGEALAVYARQLLRLNDEAVAKLLTRHVQGTLRIGLPTDFAVAFLQEAISAFIRERHLVDVEIVCGLSRDILDRLHRNELDIAVGLLGAEANPYLVRAWEEQPIWAGSRVNDVRRVQPVPLAAHPEGCEYRRRMFAALRSAGRAWRVAYTNPEIGGLQKAVSVGLGVTALTRKTLLPDMVVLTAEDGFPPLETIRIGLFYKHALLTAAGLQLVNCLIESLDDAAGPASR</sequence>
<organism evidence="6 7">
    <name type="scientific">Prosthecodimorpha hirschii</name>
    <dbReference type="NCBI Taxonomy" id="665126"/>
    <lineage>
        <taxon>Bacteria</taxon>
        <taxon>Pseudomonadati</taxon>
        <taxon>Pseudomonadota</taxon>
        <taxon>Alphaproteobacteria</taxon>
        <taxon>Hyphomicrobiales</taxon>
        <taxon>Ancalomicrobiaceae</taxon>
        <taxon>Prosthecodimorpha</taxon>
    </lineage>
</organism>
<dbReference type="SUPFAM" id="SSF53850">
    <property type="entry name" value="Periplasmic binding protein-like II"/>
    <property type="match status" value="1"/>
</dbReference>
<dbReference type="STRING" id="665126.ABB55_15175"/>
<dbReference type="OrthoDB" id="9789529at2"/>
<dbReference type="Pfam" id="PF03466">
    <property type="entry name" value="LysR_substrate"/>
    <property type="match status" value="1"/>
</dbReference>
<keyword evidence="7" id="KW-1185">Reference proteome</keyword>
<feature type="domain" description="HTH lysR-type" evidence="5">
    <location>
        <begin position="6"/>
        <end position="63"/>
    </location>
</feature>
<dbReference type="InterPro" id="IPR005119">
    <property type="entry name" value="LysR_subst-bd"/>
</dbReference>
<evidence type="ECO:0000313" key="7">
    <source>
        <dbReference type="Proteomes" id="UP000048984"/>
    </source>
</evidence>
<dbReference type="AlphaFoldDB" id="A0A0P6VNI3"/>
<dbReference type="GO" id="GO:0003677">
    <property type="term" value="F:DNA binding"/>
    <property type="evidence" value="ECO:0007669"/>
    <property type="project" value="UniProtKB-KW"/>
</dbReference>
<dbReference type="InterPro" id="IPR000847">
    <property type="entry name" value="LysR_HTH_N"/>
</dbReference>
<dbReference type="PANTHER" id="PTHR30579:SF7">
    <property type="entry name" value="HTH-TYPE TRANSCRIPTIONAL REGULATOR LRHA-RELATED"/>
    <property type="match status" value="1"/>
</dbReference>
<evidence type="ECO:0000256" key="3">
    <source>
        <dbReference type="ARBA" id="ARBA00023125"/>
    </source>
</evidence>
<dbReference type="PROSITE" id="PS50931">
    <property type="entry name" value="HTH_LYSR"/>
    <property type="match status" value="1"/>
</dbReference>
<evidence type="ECO:0000313" key="6">
    <source>
        <dbReference type="EMBL" id="KPL53392.1"/>
    </source>
</evidence>
<accession>A0A0P6VNI3</accession>
<dbReference type="GO" id="GO:0003700">
    <property type="term" value="F:DNA-binding transcription factor activity"/>
    <property type="evidence" value="ECO:0007669"/>
    <property type="project" value="InterPro"/>
</dbReference>
<protein>
    <recommendedName>
        <fullName evidence="5">HTH lysR-type domain-containing protein</fullName>
    </recommendedName>
</protein>
<comment type="similarity">
    <text evidence="1">Belongs to the LysR transcriptional regulatory family.</text>
</comment>
<reference evidence="6 7" key="1">
    <citation type="submission" date="2015-09" db="EMBL/GenBank/DDBJ databases">
        <authorList>
            <person name="Jackson K.R."/>
            <person name="Lunt B.L."/>
            <person name="Fisher J.N.B."/>
            <person name="Gardner A.V."/>
            <person name="Bailey M.E."/>
            <person name="Deus L.M."/>
            <person name="Earl A.S."/>
            <person name="Gibby P.D."/>
            <person name="Hartmann K.A."/>
            <person name="Liu J.E."/>
            <person name="Manci A.M."/>
            <person name="Nielsen D.A."/>
            <person name="Solomon M.B."/>
            <person name="Breakwell D.P."/>
            <person name="Burnett S.H."/>
            <person name="Grose J.H."/>
        </authorList>
    </citation>
    <scope>NUCLEOTIDE SEQUENCE [LARGE SCALE GENOMIC DNA]</scope>
    <source>
        <strain evidence="6 7">16</strain>
    </source>
</reference>
<evidence type="ECO:0000256" key="4">
    <source>
        <dbReference type="ARBA" id="ARBA00023163"/>
    </source>
</evidence>
<gene>
    <name evidence="6" type="ORF">ABB55_15175</name>
</gene>
<dbReference type="EMBL" id="LJYW01000001">
    <property type="protein sequence ID" value="KPL53392.1"/>
    <property type="molecule type" value="Genomic_DNA"/>
</dbReference>
<keyword evidence="4" id="KW-0804">Transcription</keyword>
<keyword evidence="2" id="KW-0805">Transcription regulation</keyword>
<dbReference type="PANTHER" id="PTHR30579">
    <property type="entry name" value="TRANSCRIPTIONAL REGULATOR"/>
    <property type="match status" value="1"/>
</dbReference>
<name>A0A0P6VNI3_9HYPH</name>
<evidence type="ECO:0000259" key="5">
    <source>
        <dbReference type="PROSITE" id="PS50931"/>
    </source>
</evidence>
<dbReference type="Proteomes" id="UP000048984">
    <property type="component" value="Unassembled WGS sequence"/>
</dbReference>
<comment type="caution">
    <text evidence="6">The sequence shown here is derived from an EMBL/GenBank/DDBJ whole genome shotgun (WGS) entry which is preliminary data.</text>
</comment>
<evidence type="ECO:0000256" key="1">
    <source>
        <dbReference type="ARBA" id="ARBA00009437"/>
    </source>
</evidence>
<evidence type="ECO:0000256" key="2">
    <source>
        <dbReference type="ARBA" id="ARBA00023015"/>
    </source>
</evidence>
<dbReference type="InterPro" id="IPR036390">
    <property type="entry name" value="WH_DNA-bd_sf"/>
</dbReference>
<dbReference type="RefSeq" id="WP_054359557.1">
    <property type="nucleotide sequence ID" value="NZ_JAPCYQ010000001.1"/>
</dbReference>